<accession>A0A410T5Q5</accession>
<gene>
    <name evidence="1" type="ORF">Henu6_gp73</name>
</gene>
<name>A0A410T5Q5_9CAUD</name>
<organism evidence="1 2">
    <name type="scientific">Acinetobacter phage Henu6</name>
    <dbReference type="NCBI Taxonomy" id="2500136"/>
    <lineage>
        <taxon>Viruses</taxon>
        <taxon>Duplodnaviria</taxon>
        <taxon>Heunggongvirae</taxon>
        <taxon>Uroviricota</taxon>
        <taxon>Caudoviricetes</taxon>
        <taxon>Pantevenvirales</taxon>
        <taxon>Straboviridae</taxon>
        <taxon>Twarogvirinae</taxon>
        <taxon>Zedzedvirus</taxon>
        <taxon>Zedzedvirus zz1</taxon>
    </lineage>
</organism>
<dbReference type="EMBL" id="MK240351">
    <property type="protein sequence ID" value="QAU04061.1"/>
    <property type="molecule type" value="Genomic_DNA"/>
</dbReference>
<sequence>MKVNLINGLIRAIEAVEQLPQDTEFSMGEYKTCVIGKTFGWSTDEWGDVSESRTIRRIFGIKKPDMDESGIGLFADWSYSRYTERTWKVIKLFTSDIGPYLTRDEWLKKAYNVLGEFK</sequence>
<evidence type="ECO:0000313" key="2">
    <source>
        <dbReference type="Proteomes" id="UP000289169"/>
    </source>
</evidence>
<proteinExistence type="predicted"/>
<evidence type="ECO:0000313" key="1">
    <source>
        <dbReference type="EMBL" id="QAU04061.1"/>
    </source>
</evidence>
<reference evidence="1 2" key="1">
    <citation type="submission" date="2018-11" db="EMBL/GenBank/DDBJ databases">
        <authorList>
            <person name="Teng T."/>
        </authorList>
    </citation>
    <scope>NUCLEOTIDE SEQUENCE [LARGE SCALE GENOMIC DNA]</scope>
</reference>
<dbReference type="Proteomes" id="UP000289169">
    <property type="component" value="Segment"/>
</dbReference>
<protein>
    <submittedName>
        <fullName evidence="1">Uncharacterized protein</fullName>
    </submittedName>
</protein>